<dbReference type="RefSeq" id="WP_007554497.1">
    <property type="nucleotide sequence ID" value="NZ_AENT01000015.1"/>
</dbReference>
<dbReference type="Proteomes" id="UP000004594">
    <property type="component" value="Unassembled WGS sequence"/>
</dbReference>
<gene>
    <name evidence="1" type="ORF">HMPREF9220_0708</name>
</gene>
<dbReference type="EMBL" id="AENT01000015">
    <property type="protein sequence ID" value="EFR42869.1"/>
    <property type="molecule type" value="Genomic_DNA"/>
</dbReference>
<organism evidence="1 2">
    <name type="scientific">Dialister micraerophilus UPII 345-E</name>
    <dbReference type="NCBI Taxonomy" id="910314"/>
    <lineage>
        <taxon>Bacteria</taxon>
        <taxon>Bacillati</taxon>
        <taxon>Bacillota</taxon>
        <taxon>Negativicutes</taxon>
        <taxon>Veillonellales</taxon>
        <taxon>Veillonellaceae</taxon>
        <taxon>Dialister</taxon>
    </lineage>
</organism>
<evidence type="ECO:0000313" key="1">
    <source>
        <dbReference type="EMBL" id="EFR42869.1"/>
    </source>
</evidence>
<evidence type="ECO:0000313" key="2">
    <source>
        <dbReference type="Proteomes" id="UP000004594"/>
    </source>
</evidence>
<reference evidence="1 2" key="1">
    <citation type="submission" date="2010-11" db="EMBL/GenBank/DDBJ databases">
        <authorList>
            <person name="Durkin A.S."/>
            <person name="Madupu R."/>
            <person name="Torralba M."/>
            <person name="Gillis M."/>
            <person name="Methe B."/>
            <person name="Sutton G."/>
            <person name="Nelson K.E."/>
        </authorList>
    </citation>
    <scope>NUCLEOTIDE SEQUENCE [LARGE SCALE GENOMIC DNA]</scope>
    <source>
        <strain evidence="1 2">UPII 345-E</strain>
    </source>
</reference>
<name>E4L8N1_9FIRM</name>
<protein>
    <submittedName>
        <fullName evidence="1">Uncharacterized protein</fullName>
    </submittedName>
</protein>
<proteinExistence type="predicted"/>
<comment type="caution">
    <text evidence="1">The sequence shown here is derived from an EMBL/GenBank/DDBJ whole genome shotgun (WGS) entry which is preliminary data.</text>
</comment>
<sequence>MTTSNNVMKSNLTAIFSNESVLSKVVIQTAFLFLNSIEAIVCGMKAWKPLGRGL</sequence>
<dbReference type="AlphaFoldDB" id="E4L8N1"/>
<accession>E4L8N1</accession>